<dbReference type="VEuPathDB" id="GiardiaDB:SS50377_28229"/>
<dbReference type="VEuPathDB" id="GiardiaDB:SS50377_28216"/>
<proteinExistence type="predicted"/>
<dbReference type="Gene3D" id="1.10.150.20">
    <property type="entry name" value="5' to 3' exonuclease, C-terminal subdomain"/>
    <property type="match status" value="1"/>
</dbReference>
<name>V6LXG5_9EUKA</name>
<dbReference type="AlphaFoldDB" id="V6LXG5"/>
<organism evidence="1">
    <name type="scientific">Spironucleus salmonicida</name>
    <dbReference type="NCBI Taxonomy" id="348837"/>
    <lineage>
        <taxon>Eukaryota</taxon>
        <taxon>Metamonada</taxon>
        <taxon>Diplomonadida</taxon>
        <taxon>Hexamitidae</taxon>
        <taxon>Hexamitinae</taxon>
        <taxon>Spironucleus</taxon>
    </lineage>
</organism>
<dbReference type="EMBL" id="AUWU02000008">
    <property type="protein sequence ID" value="KAH0570254.1"/>
    <property type="molecule type" value="Genomic_DNA"/>
</dbReference>
<accession>V6LXG5</accession>
<dbReference type="Proteomes" id="UP000018208">
    <property type="component" value="Unassembled WGS sequence"/>
</dbReference>
<dbReference type="EMBL" id="AUWU02000008">
    <property type="protein sequence ID" value="KAH0570241.1"/>
    <property type="molecule type" value="Genomic_DNA"/>
</dbReference>
<gene>
    <name evidence="1" type="ORF">SS50377_11359</name>
    <name evidence="2" type="ORF">SS50377_28216</name>
    <name evidence="3" type="ORF">SS50377_28229</name>
</gene>
<reference evidence="1 2" key="1">
    <citation type="journal article" date="2014" name="PLoS Genet.">
        <title>The Genome of Spironucleus salmonicida Highlights a Fish Pathogen Adapted to Fluctuating Environments.</title>
        <authorList>
            <person name="Xu F."/>
            <person name="Jerlstrom-Hultqvist J."/>
            <person name="Einarsson E."/>
            <person name="Astvaldsson A."/>
            <person name="Svard S.G."/>
            <person name="Andersson J.O."/>
        </authorList>
    </citation>
    <scope>NUCLEOTIDE SEQUENCE</scope>
    <source>
        <strain evidence="2">ATCC 50377</strain>
    </source>
</reference>
<protein>
    <submittedName>
        <fullName evidence="1">Uncharacterized protein</fullName>
    </submittedName>
</protein>
<evidence type="ECO:0000313" key="4">
    <source>
        <dbReference type="Proteomes" id="UP000018208"/>
    </source>
</evidence>
<evidence type="ECO:0000313" key="1">
    <source>
        <dbReference type="EMBL" id="EST48411.1"/>
    </source>
</evidence>
<evidence type="ECO:0000313" key="2">
    <source>
        <dbReference type="EMBL" id="KAH0570241.1"/>
    </source>
</evidence>
<sequence length="164" mass="17913">MSTLVVPEAEAGKAAYLIRRFGLAGVVPHPLSYYCLQRSFFDAGPLQPRLFFRRPVEAGRWVAVSHISQSLEADLIVSDDFGTAVGALLLAAGVELAPASAAQAERELGRRPVYRELDRITAIPGVGPVQGQHLLEQFGSLREIMRLVRGGHRLGIRGLEQMLQ</sequence>
<evidence type="ECO:0000313" key="3">
    <source>
        <dbReference type="EMBL" id="KAH0570254.1"/>
    </source>
</evidence>
<reference evidence="2" key="2">
    <citation type="submission" date="2020-12" db="EMBL/GenBank/DDBJ databases">
        <title>New Spironucleus salmonicida genome in near-complete chromosomes.</title>
        <authorList>
            <person name="Xu F."/>
            <person name="Kurt Z."/>
            <person name="Jimenez-Gonzalez A."/>
            <person name="Astvaldsson A."/>
            <person name="Andersson J.O."/>
            <person name="Svard S.G."/>
        </authorList>
    </citation>
    <scope>NUCLEOTIDE SEQUENCE</scope>
    <source>
        <strain evidence="2">ATCC 50377</strain>
    </source>
</reference>
<keyword evidence="4" id="KW-1185">Reference proteome</keyword>
<dbReference type="EMBL" id="KI545985">
    <property type="protein sequence ID" value="EST48411.1"/>
    <property type="molecule type" value="Genomic_DNA"/>
</dbReference>